<accession>A0AAE0KFR8</accession>
<comment type="caution">
    <text evidence="2">The sequence shown here is derived from an EMBL/GenBank/DDBJ whole genome shotgun (WGS) entry which is preliminary data.</text>
</comment>
<dbReference type="EMBL" id="JAULSN010000003">
    <property type="protein sequence ID" value="KAK3375894.1"/>
    <property type="molecule type" value="Genomic_DNA"/>
</dbReference>
<organism evidence="2 3">
    <name type="scientific">Lasiosphaeria ovina</name>
    <dbReference type="NCBI Taxonomy" id="92902"/>
    <lineage>
        <taxon>Eukaryota</taxon>
        <taxon>Fungi</taxon>
        <taxon>Dikarya</taxon>
        <taxon>Ascomycota</taxon>
        <taxon>Pezizomycotina</taxon>
        <taxon>Sordariomycetes</taxon>
        <taxon>Sordariomycetidae</taxon>
        <taxon>Sordariales</taxon>
        <taxon>Lasiosphaeriaceae</taxon>
        <taxon>Lasiosphaeria</taxon>
    </lineage>
</organism>
<gene>
    <name evidence="2" type="ORF">B0T24DRAFT_617274</name>
</gene>
<dbReference type="Proteomes" id="UP001287356">
    <property type="component" value="Unassembled WGS sequence"/>
</dbReference>
<proteinExistence type="predicted"/>
<evidence type="ECO:0000256" key="1">
    <source>
        <dbReference type="SAM" id="MobiDB-lite"/>
    </source>
</evidence>
<keyword evidence="3" id="KW-1185">Reference proteome</keyword>
<evidence type="ECO:0000313" key="3">
    <source>
        <dbReference type="Proteomes" id="UP001287356"/>
    </source>
</evidence>
<name>A0AAE0KFR8_9PEZI</name>
<sequence>MTPFSHRLRCVVGTLACSFGSGPTLTARSVPGTGPDTRDPCRVNGESPNPAAASYHPYRRVVSVRRRAKGLSPARIGTDKGQHWPTSPSLLSWNRAT</sequence>
<feature type="region of interest" description="Disordered" evidence="1">
    <location>
        <begin position="23"/>
        <end position="53"/>
    </location>
</feature>
<dbReference type="AlphaFoldDB" id="A0AAE0KFR8"/>
<reference evidence="2" key="2">
    <citation type="submission" date="2023-06" db="EMBL/GenBank/DDBJ databases">
        <authorList>
            <consortium name="Lawrence Berkeley National Laboratory"/>
            <person name="Haridas S."/>
            <person name="Hensen N."/>
            <person name="Bonometti L."/>
            <person name="Westerberg I."/>
            <person name="Brannstrom I.O."/>
            <person name="Guillou S."/>
            <person name="Cros-Aarteil S."/>
            <person name="Calhoun S."/>
            <person name="Kuo A."/>
            <person name="Mondo S."/>
            <person name="Pangilinan J."/>
            <person name="Riley R."/>
            <person name="Labutti K."/>
            <person name="Andreopoulos B."/>
            <person name="Lipzen A."/>
            <person name="Chen C."/>
            <person name="Yanf M."/>
            <person name="Daum C."/>
            <person name="Ng V."/>
            <person name="Clum A."/>
            <person name="Steindorff A."/>
            <person name="Ohm R."/>
            <person name="Martin F."/>
            <person name="Silar P."/>
            <person name="Natvig D."/>
            <person name="Lalanne C."/>
            <person name="Gautier V."/>
            <person name="Ament-Velasquez S.L."/>
            <person name="Kruys A."/>
            <person name="Hutchinson M.I."/>
            <person name="Powell A.J."/>
            <person name="Barry K."/>
            <person name="Miller A.N."/>
            <person name="Grigoriev I.V."/>
            <person name="Debuchy R."/>
            <person name="Gladieux P."/>
            <person name="Thoren M.H."/>
            <person name="Johannesson H."/>
        </authorList>
    </citation>
    <scope>NUCLEOTIDE SEQUENCE</scope>
    <source>
        <strain evidence="2">CBS 958.72</strain>
    </source>
</reference>
<feature type="region of interest" description="Disordered" evidence="1">
    <location>
        <begin position="69"/>
        <end position="97"/>
    </location>
</feature>
<reference evidence="2" key="1">
    <citation type="journal article" date="2023" name="Mol. Phylogenet. Evol.">
        <title>Genome-scale phylogeny and comparative genomics of the fungal order Sordariales.</title>
        <authorList>
            <person name="Hensen N."/>
            <person name="Bonometti L."/>
            <person name="Westerberg I."/>
            <person name="Brannstrom I.O."/>
            <person name="Guillou S."/>
            <person name="Cros-Aarteil S."/>
            <person name="Calhoun S."/>
            <person name="Haridas S."/>
            <person name="Kuo A."/>
            <person name="Mondo S."/>
            <person name="Pangilinan J."/>
            <person name="Riley R."/>
            <person name="LaButti K."/>
            <person name="Andreopoulos B."/>
            <person name="Lipzen A."/>
            <person name="Chen C."/>
            <person name="Yan M."/>
            <person name="Daum C."/>
            <person name="Ng V."/>
            <person name="Clum A."/>
            <person name="Steindorff A."/>
            <person name="Ohm R.A."/>
            <person name="Martin F."/>
            <person name="Silar P."/>
            <person name="Natvig D.O."/>
            <person name="Lalanne C."/>
            <person name="Gautier V."/>
            <person name="Ament-Velasquez S.L."/>
            <person name="Kruys A."/>
            <person name="Hutchinson M.I."/>
            <person name="Powell A.J."/>
            <person name="Barry K."/>
            <person name="Miller A.N."/>
            <person name="Grigoriev I.V."/>
            <person name="Debuchy R."/>
            <person name="Gladieux P."/>
            <person name="Hiltunen Thoren M."/>
            <person name="Johannesson H."/>
        </authorList>
    </citation>
    <scope>NUCLEOTIDE SEQUENCE</scope>
    <source>
        <strain evidence="2">CBS 958.72</strain>
    </source>
</reference>
<evidence type="ECO:0000313" key="2">
    <source>
        <dbReference type="EMBL" id="KAK3375894.1"/>
    </source>
</evidence>
<feature type="compositionally biased region" description="Polar residues" evidence="1">
    <location>
        <begin position="84"/>
        <end position="97"/>
    </location>
</feature>
<protein>
    <submittedName>
        <fullName evidence="2">Uncharacterized protein</fullName>
    </submittedName>
</protein>